<accession>A0AA36GW18</accession>
<reference evidence="3" key="1">
    <citation type="submission" date="2023-07" db="EMBL/GenBank/DDBJ databases">
        <authorList>
            <consortium name="CYATHOMIX"/>
        </authorList>
    </citation>
    <scope>NUCLEOTIDE SEQUENCE</scope>
    <source>
        <strain evidence="3">N/A</strain>
    </source>
</reference>
<feature type="signal peptide" evidence="1">
    <location>
        <begin position="1"/>
        <end position="15"/>
    </location>
</feature>
<dbReference type="Pfam" id="PF00014">
    <property type="entry name" value="Kunitz_BPTI"/>
    <property type="match status" value="1"/>
</dbReference>
<dbReference type="PROSITE" id="PS00280">
    <property type="entry name" value="BPTI_KUNITZ_1"/>
    <property type="match status" value="1"/>
</dbReference>
<dbReference type="AlphaFoldDB" id="A0AA36GW18"/>
<dbReference type="PANTHER" id="PTHR47248:SF8">
    <property type="entry name" value="BPTI_KUNITZ INHIBITOR DOMAIN-CONTAINING PROTEIN-RELATED"/>
    <property type="match status" value="1"/>
</dbReference>
<dbReference type="Gene3D" id="4.10.410.10">
    <property type="entry name" value="Pancreatic trypsin inhibitor Kunitz domain"/>
    <property type="match status" value="1"/>
</dbReference>
<evidence type="ECO:0000313" key="4">
    <source>
        <dbReference type="Proteomes" id="UP001176961"/>
    </source>
</evidence>
<proteinExistence type="predicted"/>
<dbReference type="SUPFAM" id="SSF57362">
    <property type="entry name" value="BPTI-like"/>
    <property type="match status" value="1"/>
</dbReference>
<evidence type="ECO:0000313" key="3">
    <source>
        <dbReference type="EMBL" id="CAJ0599201.1"/>
    </source>
</evidence>
<protein>
    <recommendedName>
        <fullName evidence="2">BPTI/Kunitz inhibitor domain-containing protein</fullName>
    </recommendedName>
</protein>
<comment type="caution">
    <text evidence="3">The sequence shown here is derived from an EMBL/GenBank/DDBJ whole genome shotgun (WGS) entry which is preliminary data.</text>
</comment>
<dbReference type="InterPro" id="IPR052861">
    <property type="entry name" value="BPTI/Kunitz_domain"/>
</dbReference>
<sequence length="174" mass="19833">MWFALVFAFVYPLYANTRRRPSNIINVTEADCRLPVDLGDYFFDVETKTCFAFKYTGCGGNKNNFVDTAQCYWACRKHFNHCQGKDKSFGKCNGRKDKCPNGTKCYRLGPSNPNKADCCDKKALDEFNAELFANDEKACGKNKTKIGYLGKKCSHQFCFESECKEGKYLARCCI</sequence>
<gene>
    <name evidence="3" type="ORF">CYNAS_LOCUS11184</name>
</gene>
<evidence type="ECO:0000259" key="2">
    <source>
        <dbReference type="PROSITE" id="PS50279"/>
    </source>
</evidence>
<name>A0AA36GW18_CYLNA</name>
<dbReference type="InterPro" id="IPR002223">
    <property type="entry name" value="Kunitz_BPTI"/>
</dbReference>
<dbReference type="PANTHER" id="PTHR47248">
    <property type="entry name" value="PROTEIN CBG06772"/>
    <property type="match status" value="1"/>
</dbReference>
<keyword evidence="1" id="KW-0732">Signal</keyword>
<dbReference type="InterPro" id="IPR036880">
    <property type="entry name" value="Kunitz_BPTI_sf"/>
</dbReference>
<dbReference type="Proteomes" id="UP001176961">
    <property type="component" value="Unassembled WGS sequence"/>
</dbReference>
<dbReference type="SMART" id="SM00131">
    <property type="entry name" value="KU"/>
    <property type="match status" value="1"/>
</dbReference>
<dbReference type="CDD" id="cd00109">
    <property type="entry name" value="Kunitz-type"/>
    <property type="match status" value="1"/>
</dbReference>
<dbReference type="PROSITE" id="PS50279">
    <property type="entry name" value="BPTI_KUNITZ_2"/>
    <property type="match status" value="1"/>
</dbReference>
<organism evidence="3 4">
    <name type="scientific">Cylicocyclus nassatus</name>
    <name type="common">Nematode worm</name>
    <dbReference type="NCBI Taxonomy" id="53992"/>
    <lineage>
        <taxon>Eukaryota</taxon>
        <taxon>Metazoa</taxon>
        <taxon>Ecdysozoa</taxon>
        <taxon>Nematoda</taxon>
        <taxon>Chromadorea</taxon>
        <taxon>Rhabditida</taxon>
        <taxon>Rhabditina</taxon>
        <taxon>Rhabditomorpha</taxon>
        <taxon>Strongyloidea</taxon>
        <taxon>Strongylidae</taxon>
        <taxon>Cylicocyclus</taxon>
    </lineage>
</organism>
<dbReference type="EMBL" id="CATQJL010000223">
    <property type="protein sequence ID" value="CAJ0599201.1"/>
    <property type="molecule type" value="Genomic_DNA"/>
</dbReference>
<feature type="domain" description="BPTI/Kunitz inhibitor" evidence="2">
    <location>
        <begin position="32"/>
        <end position="75"/>
    </location>
</feature>
<feature type="chain" id="PRO_5041437947" description="BPTI/Kunitz inhibitor domain-containing protein" evidence="1">
    <location>
        <begin position="16"/>
        <end position="174"/>
    </location>
</feature>
<dbReference type="InterPro" id="IPR020901">
    <property type="entry name" value="Prtase_inh_Kunz-CS"/>
</dbReference>
<dbReference type="GO" id="GO:0004867">
    <property type="term" value="F:serine-type endopeptidase inhibitor activity"/>
    <property type="evidence" value="ECO:0007669"/>
    <property type="project" value="InterPro"/>
</dbReference>
<evidence type="ECO:0000256" key="1">
    <source>
        <dbReference type="SAM" id="SignalP"/>
    </source>
</evidence>
<keyword evidence="4" id="KW-1185">Reference proteome</keyword>